<protein>
    <submittedName>
        <fullName evidence="1">Uncharacterized protein</fullName>
    </submittedName>
</protein>
<sequence length="288" mass="32987">MLSAQDILTALDQSNDGYYCQFVSLGDAYSYLIDARINLFRDDSDWAVAIERLGYNPRGGRFELNIHYYGNCLLNLEHYNDRPTNYYEVAPVDWDSFTTAFPDELLSPTATSLLVRGQAVPLSQRKADYVAADIDLVEYEPYRISPEEVGRLLITQCQDLFRATDVELYKSIPVHLTKILVLDEWYHRDFDLSAPAALSDDAIRQTYDFNKQLTGLGGMSFETFAASIQQQQQLQTDHNQAEWEHNRPSSYETWPMLATVLATNDPSCYRPTLAPNTHWRDWPESGSL</sequence>
<dbReference type="OrthoDB" id="9157032at2"/>
<dbReference type="EMBL" id="QHKM01000001">
    <property type="protein sequence ID" value="RAK69612.1"/>
    <property type="molecule type" value="Genomic_DNA"/>
</dbReference>
<proteinExistence type="predicted"/>
<accession>A0A328BQT5</accession>
<organism evidence="1 2">
    <name type="scientific">Hymenobacter edaphi</name>
    <dbReference type="NCBI Taxonomy" id="2211146"/>
    <lineage>
        <taxon>Bacteria</taxon>
        <taxon>Pseudomonadati</taxon>
        <taxon>Bacteroidota</taxon>
        <taxon>Cytophagia</taxon>
        <taxon>Cytophagales</taxon>
        <taxon>Hymenobacteraceae</taxon>
        <taxon>Hymenobacter</taxon>
    </lineage>
</organism>
<reference evidence="2" key="1">
    <citation type="submission" date="2018-05" db="EMBL/GenBank/DDBJ databases">
        <authorList>
            <person name="Nie L."/>
        </authorList>
    </citation>
    <scope>NUCLEOTIDE SEQUENCE [LARGE SCALE GENOMIC DNA]</scope>
    <source>
        <strain evidence="2">NL</strain>
    </source>
</reference>
<dbReference type="Proteomes" id="UP000248553">
    <property type="component" value="Unassembled WGS sequence"/>
</dbReference>
<comment type="caution">
    <text evidence="1">The sequence shown here is derived from an EMBL/GenBank/DDBJ whole genome shotgun (WGS) entry which is preliminary data.</text>
</comment>
<dbReference type="Pfam" id="PF22535">
    <property type="entry name" value="DUF7003"/>
    <property type="match status" value="1"/>
</dbReference>
<evidence type="ECO:0000313" key="1">
    <source>
        <dbReference type="EMBL" id="RAK69612.1"/>
    </source>
</evidence>
<name>A0A328BQT5_9BACT</name>
<gene>
    <name evidence="1" type="ORF">DLM85_01755</name>
</gene>
<dbReference type="RefSeq" id="WP_111476348.1">
    <property type="nucleotide sequence ID" value="NZ_QHKM01000001.1"/>
</dbReference>
<dbReference type="InterPro" id="IPR054272">
    <property type="entry name" value="DUF7003"/>
</dbReference>
<keyword evidence="2" id="KW-1185">Reference proteome</keyword>
<dbReference type="AlphaFoldDB" id="A0A328BQT5"/>
<evidence type="ECO:0000313" key="2">
    <source>
        <dbReference type="Proteomes" id="UP000248553"/>
    </source>
</evidence>